<sequence length="155" mass="17677">MQLMEAGLIPSIVLIHHYPLEMTLLPRCQTCASELMGSIMRHLVVRIVRSHILMTWAVMRIRRYQVQQVTSLDSEARSQRWILLCAPSIDTKKSGLCDFERNNNIRMTGCVGNNSHSRDALMGIPSREFRMLVVPLQPTVADLIDSAFPKDGRWS</sequence>
<name>A0A6A6T2D4_9PLEO</name>
<protein>
    <submittedName>
        <fullName evidence="1">Uncharacterized protein</fullName>
    </submittedName>
</protein>
<gene>
    <name evidence="1" type="ORF">K491DRAFT_499785</name>
</gene>
<accession>A0A6A6T2D4</accession>
<dbReference type="AlphaFoldDB" id="A0A6A6T2D4"/>
<organism evidence="1 2">
    <name type="scientific">Lophiostoma macrostomum CBS 122681</name>
    <dbReference type="NCBI Taxonomy" id="1314788"/>
    <lineage>
        <taxon>Eukaryota</taxon>
        <taxon>Fungi</taxon>
        <taxon>Dikarya</taxon>
        <taxon>Ascomycota</taxon>
        <taxon>Pezizomycotina</taxon>
        <taxon>Dothideomycetes</taxon>
        <taxon>Pleosporomycetidae</taxon>
        <taxon>Pleosporales</taxon>
        <taxon>Lophiostomataceae</taxon>
        <taxon>Lophiostoma</taxon>
    </lineage>
</organism>
<keyword evidence="2" id="KW-1185">Reference proteome</keyword>
<proteinExistence type="predicted"/>
<dbReference type="EMBL" id="MU004373">
    <property type="protein sequence ID" value="KAF2653920.1"/>
    <property type="molecule type" value="Genomic_DNA"/>
</dbReference>
<evidence type="ECO:0000313" key="2">
    <source>
        <dbReference type="Proteomes" id="UP000799324"/>
    </source>
</evidence>
<dbReference type="Proteomes" id="UP000799324">
    <property type="component" value="Unassembled WGS sequence"/>
</dbReference>
<evidence type="ECO:0000313" key="1">
    <source>
        <dbReference type="EMBL" id="KAF2653920.1"/>
    </source>
</evidence>
<reference evidence="1" key="1">
    <citation type="journal article" date="2020" name="Stud. Mycol.">
        <title>101 Dothideomycetes genomes: a test case for predicting lifestyles and emergence of pathogens.</title>
        <authorList>
            <person name="Haridas S."/>
            <person name="Albert R."/>
            <person name="Binder M."/>
            <person name="Bloem J."/>
            <person name="Labutti K."/>
            <person name="Salamov A."/>
            <person name="Andreopoulos B."/>
            <person name="Baker S."/>
            <person name="Barry K."/>
            <person name="Bills G."/>
            <person name="Bluhm B."/>
            <person name="Cannon C."/>
            <person name="Castanera R."/>
            <person name="Culley D."/>
            <person name="Daum C."/>
            <person name="Ezra D."/>
            <person name="Gonzalez J."/>
            <person name="Henrissat B."/>
            <person name="Kuo A."/>
            <person name="Liang C."/>
            <person name="Lipzen A."/>
            <person name="Lutzoni F."/>
            <person name="Magnuson J."/>
            <person name="Mondo S."/>
            <person name="Nolan M."/>
            <person name="Ohm R."/>
            <person name="Pangilinan J."/>
            <person name="Park H.-J."/>
            <person name="Ramirez L."/>
            <person name="Alfaro M."/>
            <person name="Sun H."/>
            <person name="Tritt A."/>
            <person name="Yoshinaga Y."/>
            <person name="Zwiers L.-H."/>
            <person name="Turgeon B."/>
            <person name="Goodwin S."/>
            <person name="Spatafora J."/>
            <person name="Crous P."/>
            <person name="Grigoriev I."/>
        </authorList>
    </citation>
    <scope>NUCLEOTIDE SEQUENCE</scope>
    <source>
        <strain evidence="1">CBS 122681</strain>
    </source>
</reference>